<comment type="caution">
    <text evidence="3">The sequence shown here is derived from an EMBL/GenBank/DDBJ whole genome shotgun (WGS) entry which is preliminary data.</text>
</comment>
<protein>
    <submittedName>
        <fullName evidence="3">Protein ECM25</fullName>
    </submittedName>
</protein>
<evidence type="ECO:0000313" key="4">
    <source>
        <dbReference type="Proteomes" id="UP000054886"/>
    </source>
</evidence>
<gene>
    <name evidence="3" type="ORF">AO440_001202</name>
</gene>
<dbReference type="CDD" id="cd00159">
    <property type="entry name" value="RhoGAP"/>
    <property type="match status" value="1"/>
</dbReference>
<evidence type="ECO:0000256" key="1">
    <source>
        <dbReference type="SAM" id="MobiDB-lite"/>
    </source>
</evidence>
<dbReference type="Gene3D" id="1.10.555.10">
    <property type="entry name" value="Rho GTPase activation protein"/>
    <property type="match status" value="1"/>
</dbReference>
<dbReference type="InterPro" id="IPR036865">
    <property type="entry name" value="CRAL-TRIO_dom_sf"/>
</dbReference>
<accession>A0A0W0CBV7</accession>
<proteinExistence type="predicted"/>
<dbReference type="PROSITE" id="PS50238">
    <property type="entry name" value="RHOGAP"/>
    <property type="match status" value="1"/>
</dbReference>
<dbReference type="PANTHER" id="PTHR45808:SF2">
    <property type="entry name" value="RHO GTPASE-ACTIVATING PROTEIN 68F"/>
    <property type="match status" value="1"/>
</dbReference>
<dbReference type="InterPro" id="IPR008936">
    <property type="entry name" value="Rho_GTPase_activation_prot"/>
</dbReference>
<dbReference type="PANTHER" id="PTHR45808">
    <property type="entry name" value="RHO GTPASE-ACTIVATING PROTEIN 68F"/>
    <property type="match status" value="1"/>
</dbReference>
<organism evidence="3 4">
    <name type="scientific">Candida glabrata</name>
    <name type="common">Yeast</name>
    <name type="synonym">Torulopsis glabrata</name>
    <dbReference type="NCBI Taxonomy" id="5478"/>
    <lineage>
        <taxon>Eukaryota</taxon>
        <taxon>Fungi</taxon>
        <taxon>Dikarya</taxon>
        <taxon>Ascomycota</taxon>
        <taxon>Saccharomycotina</taxon>
        <taxon>Saccharomycetes</taxon>
        <taxon>Saccharomycetales</taxon>
        <taxon>Saccharomycetaceae</taxon>
        <taxon>Nakaseomyces</taxon>
    </lineage>
</organism>
<dbReference type="VEuPathDB" id="FungiDB:CAGL0F02453g"/>
<dbReference type="VEuPathDB" id="FungiDB:B1J91_F02453g"/>
<dbReference type="SMART" id="SM00324">
    <property type="entry name" value="RhoGAP"/>
    <property type="match status" value="1"/>
</dbReference>
<dbReference type="GO" id="GO:0051510">
    <property type="term" value="P:regulation of unidimensional cell growth"/>
    <property type="evidence" value="ECO:0007669"/>
    <property type="project" value="EnsemblFungi"/>
</dbReference>
<dbReference type="Proteomes" id="UP000054886">
    <property type="component" value="Unassembled WGS sequence"/>
</dbReference>
<dbReference type="VEuPathDB" id="FungiDB:GWK60_F02167"/>
<evidence type="ECO:0000259" key="2">
    <source>
        <dbReference type="PROSITE" id="PS50238"/>
    </source>
</evidence>
<dbReference type="SUPFAM" id="SSF48350">
    <property type="entry name" value="GTPase activation domain, GAP"/>
    <property type="match status" value="1"/>
</dbReference>
<reference evidence="3 4" key="1">
    <citation type="submission" date="2015-10" db="EMBL/GenBank/DDBJ databases">
        <title>Draft genomes sequences of Candida glabrata isolates 1A, 1B, 2A, 2B, 3A and 3B.</title>
        <authorList>
            <person name="Haavelsrud O.E."/>
            <person name="Gaustad P."/>
        </authorList>
    </citation>
    <scope>NUCLEOTIDE SEQUENCE [LARGE SCALE GENOMIC DNA]</scope>
    <source>
        <strain evidence="3">910700640</strain>
    </source>
</reference>
<feature type="compositionally biased region" description="Low complexity" evidence="1">
    <location>
        <begin position="422"/>
        <end position="431"/>
    </location>
</feature>
<dbReference type="EMBL" id="LLZZ01000022">
    <property type="protein sequence ID" value="KTB12426.1"/>
    <property type="molecule type" value="Genomic_DNA"/>
</dbReference>
<dbReference type="GO" id="GO:0080135">
    <property type="term" value="P:regulation of cellular response to stress"/>
    <property type="evidence" value="ECO:0007669"/>
    <property type="project" value="EnsemblFungi"/>
</dbReference>
<sequence>MEEVINLNNIFYKSYSVDPNTGHSIYVFDSTYLPSAAELGVNDTNDYDEMITELMDMLVKKLPQAPFSLVIFSSGFSAKKISWVYGVKMYSKLPKLFKKYLQETYIVHESFFVRTVYQVLSNAMNFKFLTNNKSEQNGTVEDESRNGNAIRHVSTLSELACMIDITRLRISLNVYLHDSEVTGEYFLSLPDYYTEKLSPTSKRQYRQIIFDKIFNRLKYDALTNELVFQRPGSYKKVNILLSIIERNNYIDLSQWDIYSLASIFTNFLKNKSKPLIPIDLIELPIHDNFEYTFQVFKEIVRYNNYYDILCAIFPLFISILNAGDITRHDSRSLSRALTPTLCKEKVSMMSSDRLAIGNKYIRNLFEHFHDIIKVLETNETRNEKISKSDIAELANLTINTHININSRSSSGSSDLLLDINSDRSGSVSSSPKIPPKLPPRRNASSELKLAKEESSIQRPVRAISLSHTNSEDESNTSLPSVNSTFSKASSSTDSTNIEQENKNTDINNDNTNDKDSPVKTERNNNDIQNMITDGFADVDVSQVVLKKDKIQEFDKELQKKKKLAGEENTVKTIKFSTESYSDIKTNKVSKLAALYEERLMGLQVMNEIRHQNSV</sequence>
<dbReference type="InterPro" id="IPR000198">
    <property type="entry name" value="RhoGAP_dom"/>
</dbReference>
<evidence type="ECO:0000313" key="3">
    <source>
        <dbReference type="EMBL" id="KTB12426.1"/>
    </source>
</evidence>
<dbReference type="GO" id="GO:0007264">
    <property type="term" value="P:small GTPase-mediated signal transduction"/>
    <property type="evidence" value="ECO:0007669"/>
    <property type="project" value="TreeGrafter"/>
</dbReference>
<feature type="compositionally biased region" description="Basic and acidic residues" evidence="1">
    <location>
        <begin position="511"/>
        <end position="522"/>
    </location>
</feature>
<name>A0A0W0CBV7_CANGB</name>
<dbReference type="GO" id="GO:0042805">
    <property type="term" value="F:actinin binding"/>
    <property type="evidence" value="ECO:0007669"/>
    <property type="project" value="EnsemblFungi"/>
</dbReference>
<dbReference type="Pfam" id="PF00620">
    <property type="entry name" value="RhoGAP"/>
    <property type="match status" value="1"/>
</dbReference>
<dbReference type="Pfam" id="PF13716">
    <property type="entry name" value="CRAL_TRIO_2"/>
    <property type="match status" value="1"/>
</dbReference>
<dbReference type="VEuPathDB" id="FungiDB:GVI51_F02167"/>
<feature type="domain" description="Rho-GAP" evidence="2">
    <location>
        <begin position="187"/>
        <end position="372"/>
    </location>
</feature>
<dbReference type="GO" id="GO:0005096">
    <property type="term" value="F:GTPase activator activity"/>
    <property type="evidence" value="ECO:0007669"/>
    <property type="project" value="TreeGrafter"/>
</dbReference>
<dbReference type="GO" id="GO:0005737">
    <property type="term" value="C:cytoplasm"/>
    <property type="evidence" value="ECO:0007669"/>
    <property type="project" value="TreeGrafter"/>
</dbReference>
<feature type="compositionally biased region" description="Low complexity" evidence="1">
    <location>
        <begin position="480"/>
        <end position="495"/>
    </location>
</feature>
<dbReference type="Gene3D" id="3.40.525.10">
    <property type="entry name" value="CRAL-TRIO lipid binding domain"/>
    <property type="match status" value="1"/>
</dbReference>
<feature type="region of interest" description="Disordered" evidence="1">
    <location>
        <begin position="422"/>
        <end position="522"/>
    </location>
</feature>
<dbReference type="InterPro" id="IPR001251">
    <property type="entry name" value="CRAL-TRIO_dom"/>
</dbReference>
<dbReference type="AlphaFoldDB" id="A0A0W0CBV7"/>